<evidence type="ECO:0000313" key="2">
    <source>
        <dbReference type="Proteomes" id="UP001600943"/>
    </source>
</evidence>
<proteinExistence type="predicted"/>
<evidence type="ECO:0008006" key="3">
    <source>
        <dbReference type="Google" id="ProtNLM"/>
    </source>
</evidence>
<dbReference type="Proteomes" id="UP001600943">
    <property type="component" value="Unassembled WGS sequence"/>
</dbReference>
<dbReference type="NCBIfam" id="NF038110">
    <property type="entry name" value="Lys_methyl_FliB"/>
    <property type="match status" value="1"/>
</dbReference>
<organism evidence="1 2">
    <name type="scientific">Blautia hominis</name>
    <dbReference type="NCBI Taxonomy" id="2025493"/>
    <lineage>
        <taxon>Bacteria</taxon>
        <taxon>Bacillati</taxon>
        <taxon>Bacillota</taxon>
        <taxon>Clostridia</taxon>
        <taxon>Lachnospirales</taxon>
        <taxon>Lachnospiraceae</taxon>
        <taxon>Blautia</taxon>
    </lineage>
</organism>
<accession>A0ABQ0B8V1</accession>
<keyword evidence="2" id="KW-1185">Reference proteome</keyword>
<dbReference type="RefSeq" id="WP_390404922.1">
    <property type="nucleotide sequence ID" value="NZ_BAABYW010000001.1"/>
</dbReference>
<evidence type="ECO:0000313" key="1">
    <source>
        <dbReference type="EMBL" id="GAA6407813.1"/>
    </source>
</evidence>
<protein>
    <recommendedName>
        <fullName evidence="3">FliB family protein</fullName>
    </recommendedName>
</protein>
<comment type="caution">
    <text evidence="1">The sequence shown here is derived from an EMBL/GenBank/DDBJ whole genome shotgun (WGS) entry which is preliminary data.</text>
</comment>
<gene>
    <name evidence="1" type="ORF">K040078D81_19300</name>
</gene>
<reference evidence="1 2" key="1">
    <citation type="submission" date="2024-04" db="EMBL/GenBank/DDBJ databases">
        <title>Defined microbial consortia suppress multidrug-resistant proinflammatory Enterobacteriaceae via ecological control.</title>
        <authorList>
            <person name="Furuichi M."/>
            <person name="Kawaguchi T."/>
            <person name="Pust M."/>
            <person name="Yasuma K."/>
            <person name="Plichta D."/>
            <person name="Hasegawa N."/>
            <person name="Ohya T."/>
            <person name="Bhattarai S."/>
            <person name="Sasajima S."/>
            <person name="Aoto Y."/>
            <person name="Tuganbaev T."/>
            <person name="Yaginuma M."/>
            <person name="Ueda M."/>
            <person name="Okahashi N."/>
            <person name="Amafuji K."/>
            <person name="Kiridooshi Y."/>
            <person name="Sugita K."/>
            <person name="Strazar M."/>
            <person name="Skelly A."/>
            <person name="Suda W."/>
            <person name="Hattori M."/>
            <person name="Nakamoto N."/>
            <person name="Caballero S."/>
            <person name="Norman J."/>
            <person name="Olle B."/>
            <person name="Tanoue T."/>
            <person name="Arita M."/>
            <person name="Bucci V."/>
            <person name="Atarashi K."/>
            <person name="Xavier R."/>
            <person name="Honda K."/>
        </authorList>
    </citation>
    <scope>NUCLEOTIDE SEQUENCE [LARGE SCALE GENOMIC DNA]</scope>
    <source>
        <strain evidence="2">k04-0078-D8-1</strain>
    </source>
</reference>
<name>A0ABQ0B8V1_9FIRM</name>
<sequence>MKYIKPHYYDAFVCLAGSCPATCCAGWQIVIDEESLDRYGNVKGDFGSRLRNSIDWMEGTFCQYDGRCAFLNEEDLCDLYTELGPEGLCSTCRMYPRHVEEFEDLRELSLTLSCPEAAGIILGCREKVEFISWETEEEDDFEDFDFLLFTKLEDARDVAFGILTDREKDLRVRMRTVLFLAEELQACIDREEFFEMDAVIEKYRHFPGTKTDQTGRYTRRKQGFSVFGKLEQLRAEWGELLADAWESLYGTDEDKYLELCREFDCAYGYESSRRGEWERMGEQLMVFFVYTYFCGAVYDDAVYSKMALAVFSTEWIQEFVMLRWLKKGKKLEFQDVTEIAYRYAREVEHSDLNLEVLERWLEKNKT</sequence>
<dbReference type="EMBL" id="BAABYW010000001">
    <property type="protein sequence ID" value="GAA6407813.1"/>
    <property type="molecule type" value="Genomic_DNA"/>
</dbReference>